<keyword evidence="4" id="KW-1185">Reference proteome</keyword>
<proteinExistence type="predicted"/>
<accession>A0ABU0NQT9</accession>
<dbReference type="RefSeq" id="WP_307163232.1">
    <property type="nucleotide sequence ID" value="NZ_JAUSWV010000002.1"/>
</dbReference>
<feature type="compositionally biased region" description="Low complexity" evidence="1">
    <location>
        <begin position="81"/>
        <end position="116"/>
    </location>
</feature>
<reference evidence="3 4" key="1">
    <citation type="submission" date="2023-07" db="EMBL/GenBank/DDBJ databases">
        <title>Comparative genomics of wheat-associated soil bacteria to identify genetic determinants of phenazine resistance.</title>
        <authorList>
            <person name="Mouncey N."/>
        </authorList>
    </citation>
    <scope>NUCLEOTIDE SEQUENCE [LARGE SCALE GENOMIC DNA]</scope>
    <source>
        <strain evidence="3 4">B2I6</strain>
    </source>
</reference>
<evidence type="ECO:0000256" key="2">
    <source>
        <dbReference type="SAM" id="Phobius"/>
    </source>
</evidence>
<feature type="region of interest" description="Disordered" evidence="1">
    <location>
        <begin position="75"/>
        <end position="119"/>
    </location>
</feature>
<evidence type="ECO:0000313" key="4">
    <source>
        <dbReference type="Proteomes" id="UP001230654"/>
    </source>
</evidence>
<keyword evidence="2" id="KW-0472">Membrane</keyword>
<keyword evidence="2" id="KW-1133">Transmembrane helix</keyword>
<evidence type="ECO:0000313" key="3">
    <source>
        <dbReference type="EMBL" id="MDQ0580917.1"/>
    </source>
</evidence>
<name>A0ABU0NQT9_STRRH</name>
<protein>
    <submittedName>
        <fullName evidence="3">Uncharacterized protein</fullName>
    </submittedName>
</protein>
<evidence type="ECO:0000256" key="1">
    <source>
        <dbReference type="SAM" id="MobiDB-lite"/>
    </source>
</evidence>
<gene>
    <name evidence="3" type="ORF">QF030_003095</name>
</gene>
<keyword evidence="2" id="KW-0812">Transmembrane</keyword>
<comment type="caution">
    <text evidence="3">The sequence shown here is derived from an EMBL/GenBank/DDBJ whole genome shotgun (WGS) entry which is preliminary data.</text>
</comment>
<dbReference type="EMBL" id="JAUSWV010000002">
    <property type="protein sequence ID" value="MDQ0580917.1"/>
    <property type="molecule type" value="Genomic_DNA"/>
</dbReference>
<dbReference type="Proteomes" id="UP001230654">
    <property type="component" value="Unassembled WGS sequence"/>
</dbReference>
<sequence>MNGSGKQADRGDSGFEERMRELLAEDAYTIQPSSVPYPAIRRRGLAERRRRVALTGAALMTLAAVPVGAYAVAGGSGGRGADTAAPKPSVSAPHSTAGSASTTPGGTAAGPGKPATDGQLLDGITFTQAADGLRKCLAAEGGPPGSAADLGGAEDYRIIQAIRSTGDSHDAGDGIYVTAVNKRSAGRWVICSVKDGVASGISTGSIDAGAPGAGPVTVDGNGEQLYQQSFIDKGTWKLPFRWGVVGAVEASVAEVTVSYGDDGPVTAALDHGWFAAAGVLNQQVSLAPHIKGYDDSGKLVYDSDQDGTYRRTLP</sequence>
<organism evidence="3 4">
    <name type="scientific">Streptomyces rishiriensis</name>
    <dbReference type="NCBI Taxonomy" id="68264"/>
    <lineage>
        <taxon>Bacteria</taxon>
        <taxon>Bacillati</taxon>
        <taxon>Actinomycetota</taxon>
        <taxon>Actinomycetes</taxon>
        <taxon>Kitasatosporales</taxon>
        <taxon>Streptomycetaceae</taxon>
        <taxon>Streptomyces</taxon>
    </lineage>
</organism>
<feature type="transmembrane region" description="Helical" evidence="2">
    <location>
        <begin position="52"/>
        <end position="73"/>
    </location>
</feature>